<dbReference type="Pfam" id="PF01467">
    <property type="entry name" value="CTP_transf_like"/>
    <property type="match status" value="1"/>
</dbReference>
<dbReference type="PANTHER" id="PTHR10739:SF13">
    <property type="entry name" value="CHOLINE-PHOSPHATE CYTIDYLYLTRANSFERASE"/>
    <property type="match status" value="1"/>
</dbReference>
<dbReference type="AlphaFoldDB" id="A0A2K0U1F7"/>
<accession>A0A2K0U1F7</accession>
<dbReference type="Proteomes" id="UP000236290">
    <property type="component" value="Unassembled WGS sequence"/>
</dbReference>
<dbReference type="OrthoDB" id="17102at2759"/>
<reference evidence="3 4" key="1">
    <citation type="submission" date="2017-02" db="EMBL/GenBank/DDBJ databases">
        <title>Genomes of Trichoderma spp. with biocontrol activity.</title>
        <authorList>
            <person name="Gardiner D."/>
            <person name="Kazan K."/>
            <person name="Vos C."/>
            <person name="Harvey P."/>
        </authorList>
    </citation>
    <scope>NUCLEOTIDE SEQUENCE [LARGE SCALE GENOMIC DNA]</scope>
    <source>
        <strain evidence="3 4">Tr1</strain>
    </source>
</reference>
<dbReference type="GO" id="GO:0005635">
    <property type="term" value="C:nuclear envelope"/>
    <property type="evidence" value="ECO:0007669"/>
    <property type="project" value="TreeGrafter"/>
</dbReference>
<name>A0A2K0U1F7_TRIHA</name>
<evidence type="ECO:0000256" key="1">
    <source>
        <dbReference type="ARBA" id="ARBA00026101"/>
    </source>
</evidence>
<dbReference type="SUPFAM" id="SSF52374">
    <property type="entry name" value="Nucleotidylyl transferase"/>
    <property type="match status" value="1"/>
</dbReference>
<dbReference type="InterPro" id="IPR014729">
    <property type="entry name" value="Rossmann-like_a/b/a_fold"/>
</dbReference>
<feature type="domain" description="Cytidyltransferase-like" evidence="2">
    <location>
        <begin position="3"/>
        <end position="74"/>
    </location>
</feature>
<dbReference type="PANTHER" id="PTHR10739">
    <property type="entry name" value="CYTIDYLYLTRANSFERASE"/>
    <property type="match status" value="1"/>
</dbReference>
<organism evidence="3 4">
    <name type="scientific">Trichoderma harzianum</name>
    <name type="common">Hypocrea lixii</name>
    <dbReference type="NCBI Taxonomy" id="5544"/>
    <lineage>
        <taxon>Eukaryota</taxon>
        <taxon>Fungi</taxon>
        <taxon>Dikarya</taxon>
        <taxon>Ascomycota</taxon>
        <taxon>Pezizomycotina</taxon>
        <taxon>Sordariomycetes</taxon>
        <taxon>Hypocreomycetidae</taxon>
        <taxon>Hypocreales</taxon>
        <taxon>Hypocreaceae</taxon>
        <taxon>Trichoderma</taxon>
    </lineage>
</organism>
<comment type="caution">
    <text evidence="3">The sequence shown here is derived from an EMBL/GenBank/DDBJ whole genome shotgun (WGS) entry which is preliminary data.</text>
</comment>
<sequence length="162" mass="18683">MFPSTHIIVGVTTDPDTVRVKGLTVISAADRACIVRGCKYVDEVIENCEPVLTPEFMGANRIDYFAHADTADLPGQPDPYRFIKEQGEFLVIPRIKEWCSTTEIISRVIRNRDEYVIRQLRNGASRADMKVSWLKLQWIKARRSFHRSSRGTWTEEECLENH</sequence>
<dbReference type="GO" id="GO:0004105">
    <property type="term" value="F:choline-phosphate cytidylyltransferase activity"/>
    <property type="evidence" value="ECO:0007669"/>
    <property type="project" value="UniProtKB-EC"/>
</dbReference>
<evidence type="ECO:0000259" key="2">
    <source>
        <dbReference type="Pfam" id="PF01467"/>
    </source>
</evidence>
<dbReference type="EMBL" id="MTYI01000121">
    <property type="protein sequence ID" value="PNP51613.1"/>
    <property type="molecule type" value="Genomic_DNA"/>
</dbReference>
<evidence type="ECO:0000313" key="3">
    <source>
        <dbReference type="EMBL" id="PNP51613.1"/>
    </source>
</evidence>
<dbReference type="EC" id="2.7.7.15" evidence="1"/>
<dbReference type="InterPro" id="IPR004821">
    <property type="entry name" value="Cyt_trans-like"/>
</dbReference>
<dbReference type="InterPro" id="IPR045049">
    <property type="entry name" value="Pcy1-like"/>
</dbReference>
<protein>
    <recommendedName>
        <fullName evidence="1">choline-phosphate cytidylyltransferase</fullName>
        <ecNumber evidence="1">2.7.7.15</ecNumber>
    </recommendedName>
</protein>
<dbReference type="GO" id="GO:0031210">
    <property type="term" value="F:phosphatidylcholine binding"/>
    <property type="evidence" value="ECO:0007669"/>
    <property type="project" value="TreeGrafter"/>
</dbReference>
<dbReference type="Gene3D" id="3.40.50.620">
    <property type="entry name" value="HUPs"/>
    <property type="match status" value="1"/>
</dbReference>
<gene>
    <name evidence="3" type="ORF">THARTR1_07730</name>
</gene>
<evidence type="ECO:0000313" key="4">
    <source>
        <dbReference type="Proteomes" id="UP000236290"/>
    </source>
</evidence>
<proteinExistence type="predicted"/>